<gene>
    <name evidence="3" type="primary">oppA_2</name>
    <name evidence="3" type="ORF">KS4_36400</name>
</gene>
<dbReference type="Proteomes" id="UP000317369">
    <property type="component" value="Chromosome"/>
</dbReference>
<dbReference type="InterPro" id="IPR039424">
    <property type="entry name" value="SBP_5"/>
</dbReference>
<dbReference type="CDD" id="cd08504">
    <property type="entry name" value="PBP2_OppA"/>
    <property type="match status" value="1"/>
</dbReference>
<keyword evidence="1" id="KW-0732">Signal</keyword>
<feature type="chain" id="PRO_5022165280" evidence="1">
    <location>
        <begin position="24"/>
        <end position="588"/>
    </location>
</feature>
<dbReference type="InterPro" id="IPR000914">
    <property type="entry name" value="SBP_5_dom"/>
</dbReference>
<dbReference type="GO" id="GO:0030288">
    <property type="term" value="C:outer membrane-bounded periplasmic space"/>
    <property type="evidence" value="ECO:0007669"/>
    <property type="project" value="UniProtKB-ARBA"/>
</dbReference>
<evidence type="ECO:0000256" key="1">
    <source>
        <dbReference type="SAM" id="SignalP"/>
    </source>
</evidence>
<evidence type="ECO:0000313" key="3">
    <source>
        <dbReference type="EMBL" id="QDU35557.1"/>
    </source>
</evidence>
<dbReference type="RefSeq" id="WP_145081088.1">
    <property type="nucleotide sequence ID" value="NZ_CP036425.1"/>
</dbReference>
<name>A0A517YZB1_9BACT</name>
<proteinExistence type="predicted"/>
<dbReference type="InterPro" id="IPR030678">
    <property type="entry name" value="Peptide/Ni-bd"/>
</dbReference>
<dbReference type="KEGG" id="pcor:KS4_36400"/>
<dbReference type="Gene3D" id="3.40.190.10">
    <property type="entry name" value="Periplasmic binding protein-like II"/>
    <property type="match status" value="1"/>
</dbReference>
<dbReference type="PANTHER" id="PTHR30290:SF83">
    <property type="entry name" value="ABC TRANSPORTER SUBSTRATE-BINDING PROTEIN"/>
    <property type="match status" value="1"/>
</dbReference>
<dbReference type="Gene3D" id="3.10.105.10">
    <property type="entry name" value="Dipeptide-binding Protein, Domain 3"/>
    <property type="match status" value="1"/>
</dbReference>
<reference evidence="3 4" key="1">
    <citation type="submission" date="2019-02" db="EMBL/GenBank/DDBJ databases">
        <title>Deep-cultivation of Planctomycetes and their phenomic and genomic characterization uncovers novel biology.</title>
        <authorList>
            <person name="Wiegand S."/>
            <person name="Jogler M."/>
            <person name="Boedeker C."/>
            <person name="Pinto D."/>
            <person name="Vollmers J."/>
            <person name="Rivas-Marin E."/>
            <person name="Kohn T."/>
            <person name="Peeters S.H."/>
            <person name="Heuer A."/>
            <person name="Rast P."/>
            <person name="Oberbeckmann S."/>
            <person name="Bunk B."/>
            <person name="Jeske O."/>
            <person name="Meyerdierks A."/>
            <person name="Storesund J.E."/>
            <person name="Kallscheuer N."/>
            <person name="Luecker S."/>
            <person name="Lage O.M."/>
            <person name="Pohl T."/>
            <person name="Merkel B.J."/>
            <person name="Hornburger P."/>
            <person name="Mueller R.-W."/>
            <person name="Bruemmer F."/>
            <person name="Labrenz M."/>
            <person name="Spormann A.M."/>
            <person name="Op den Camp H."/>
            <person name="Overmann J."/>
            <person name="Amann R."/>
            <person name="Jetten M.S.M."/>
            <person name="Mascher T."/>
            <person name="Medema M.H."/>
            <person name="Devos D.P."/>
            <person name="Kaster A.-K."/>
            <person name="Ovreas L."/>
            <person name="Rohde M."/>
            <person name="Galperin M.Y."/>
            <person name="Jogler C."/>
        </authorList>
    </citation>
    <scope>NUCLEOTIDE SEQUENCE [LARGE SCALE GENOMIC DNA]</scope>
    <source>
        <strain evidence="3 4">KS4</strain>
    </source>
</reference>
<dbReference type="GO" id="GO:0043190">
    <property type="term" value="C:ATP-binding cassette (ABC) transporter complex"/>
    <property type="evidence" value="ECO:0007669"/>
    <property type="project" value="InterPro"/>
</dbReference>
<dbReference type="Pfam" id="PF00496">
    <property type="entry name" value="SBP_bac_5"/>
    <property type="match status" value="1"/>
</dbReference>
<protein>
    <submittedName>
        <fullName evidence="3">Oligopeptide-binding protein OppA</fullName>
    </submittedName>
</protein>
<dbReference type="OrthoDB" id="9801912at2"/>
<evidence type="ECO:0000313" key="4">
    <source>
        <dbReference type="Proteomes" id="UP000317369"/>
    </source>
</evidence>
<dbReference type="PROSITE" id="PS51257">
    <property type="entry name" value="PROKAR_LIPOPROTEIN"/>
    <property type="match status" value="1"/>
</dbReference>
<sequence length="588" mass="66666" precursor="true">MILKNALAAACAAAISISLIGCGSNTPEADVTYLSTLSHSYLDPQRMSWLHDLRVAKNMYEPLVKYNFISHKIEPAVADKWSLSEDGKTYTFHIRENAQWSNGDKITADDFVYAWRRAMLPDQAASYAELFFPIKGAHEFFTWRADQTKQFIKDNPSGSQEKADALWIQTQDQFNNNVGVKAIDPSTISIELEQPTPYFLELAAFMTYSPVHKKSVEAVTSINADTAMVITDSTYWSDSSRVIHNGPYQLKDRKFKRSILMTANPHYWNKAAMKNNSLLERIIENPETALRTFEDSRENIDLWPDVPTSGSLGEMLIEGYETGSRKEVHIMPAAATYFYNFNTIAEKTSSGEPNPLRDARVRRALSMAIDRDYIVNRVTRMKEPAATTFIPVSVIGGYNPPTNIGLKLNIEEAQKLLAEAGFPNGKDFPTLTLLYNTGSFHDKPAQAVVKMWEDNLGININLQGLEPKVFGDRLRRKDFEIARASWFGDYPDPTTFLNKLAITSNNNDTGWSNAEYNELLQQASLERDPAKRMQLLQAAENELVKDAPMALLFHFVQIRLFDDTKVKGFAEQDNPWNHFDFYKVSVER</sequence>
<feature type="domain" description="Solute-binding protein family 5" evidence="2">
    <location>
        <begin position="72"/>
        <end position="507"/>
    </location>
</feature>
<dbReference type="AlphaFoldDB" id="A0A517YZB1"/>
<dbReference type="SUPFAM" id="SSF53850">
    <property type="entry name" value="Periplasmic binding protein-like II"/>
    <property type="match status" value="1"/>
</dbReference>
<dbReference type="Gene3D" id="3.90.76.10">
    <property type="entry name" value="Dipeptide-binding Protein, Domain 1"/>
    <property type="match status" value="1"/>
</dbReference>
<evidence type="ECO:0000259" key="2">
    <source>
        <dbReference type="Pfam" id="PF00496"/>
    </source>
</evidence>
<dbReference type="PANTHER" id="PTHR30290">
    <property type="entry name" value="PERIPLASMIC BINDING COMPONENT OF ABC TRANSPORTER"/>
    <property type="match status" value="1"/>
</dbReference>
<dbReference type="PIRSF" id="PIRSF002741">
    <property type="entry name" value="MppA"/>
    <property type="match status" value="1"/>
</dbReference>
<organism evidence="3 4">
    <name type="scientific">Poriferisphaera corsica</name>
    <dbReference type="NCBI Taxonomy" id="2528020"/>
    <lineage>
        <taxon>Bacteria</taxon>
        <taxon>Pseudomonadati</taxon>
        <taxon>Planctomycetota</taxon>
        <taxon>Phycisphaerae</taxon>
        <taxon>Phycisphaerales</taxon>
        <taxon>Phycisphaeraceae</taxon>
        <taxon>Poriferisphaera</taxon>
    </lineage>
</organism>
<feature type="signal peptide" evidence="1">
    <location>
        <begin position="1"/>
        <end position="23"/>
    </location>
</feature>
<dbReference type="GO" id="GO:1904680">
    <property type="term" value="F:peptide transmembrane transporter activity"/>
    <property type="evidence" value="ECO:0007669"/>
    <property type="project" value="TreeGrafter"/>
</dbReference>
<accession>A0A517YZB1</accession>
<dbReference type="EMBL" id="CP036425">
    <property type="protein sequence ID" value="QDU35557.1"/>
    <property type="molecule type" value="Genomic_DNA"/>
</dbReference>
<dbReference type="GO" id="GO:0015833">
    <property type="term" value="P:peptide transport"/>
    <property type="evidence" value="ECO:0007669"/>
    <property type="project" value="TreeGrafter"/>
</dbReference>
<keyword evidence="4" id="KW-1185">Reference proteome</keyword>